<keyword evidence="2" id="KW-1133">Transmembrane helix</keyword>
<feature type="transmembrane region" description="Helical" evidence="2">
    <location>
        <begin position="25"/>
        <end position="44"/>
    </location>
</feature>
<sequence>MGAGVELAPVSIGYLISMKSAFMTIVRYGWFGLLVLLAFGYLAAGFSDRKGLRKETSRTPAEQTASAKQTVGSSANANHTPPVALPGSATTLGPLTAIEASLAQGWEEAGVERTEIADWLTVCRRMSLALVGNGLALQEIRRLESLPEGKREQSHLESLLRDPRFHQYWAERWARFYVGADEGPFLVYRRRRFRMWLTDQLAANTRYDVLVRKLVAAEGLWTDQPQVNFLTVTFDSNDGQPDPVRLAARASRAFLGLRIDCLQCHDDFLGNVSLGSADSPRAGLQSDFHQLAAFFSSAKTNGLQGVQERKADYRYQYLGADAEVEVTPSVPYQPELLPPKGSSRNRLAVWMTHPENRQAARSAVSHIWALLFGRSATDAIDNLPLDEPAPAVIEALTDEFIASGFNVRDLIRMIVYSSAFRVSSRAEFEITAAHEDSGAVFPLTRLRPEQVAACIIQSGRIKKIDRDSSLLLQLDKFGSTNDFVRRYGDVGEDEFSSDSVTISQRLIMLNGSMLRKSIGDNPVLNSTNHINRFAKSDVQAVQTTYLTVLNRYPSATEEAHFVKRLSESENRRSGVEDLFWVLLNSTELAWNH</sequence>
<gene>
    <name evidence="5" type="ORF">Pla52o_31890</name>
</gene>
<dbReference type="Pfam" id="PF07587">
    <property type="entry name" value="PSD1"/>
    <property type="match status" value="1"/>
</dbReference>
<evidence type="ECO:0000259" key="3">
    <source>
        <dbReference type="Pfam" id="PF07583"/>
    </source>
</evidence>
<dbReference type="PANTHER" id="PTHR35889">
    <property type="entry name" value="CYCLOINULO-OLIGOSACCHARIDE FRUCTANOTRANSFERASE-RELATED"/>
    <property type="match status" value="1"/>
</dbReference>
<dbReference type="OrthoDB" id="289126at2"/>
<dbReference type="Pfam" id="PF07583">
    <property type="entry name" value="PSCyt2"/>
    <property type="match status" value="1"/>
</dbReference>
<evidence type="ECO:0000256" key="1">
    <source>
        <dbReference type="SAM" id="MobiDB-lite"/>
    </source>
</evidence>
<feature type="domain" description="DUF1549" evidence="3">
    <location>
        <begin position="98"/>
        <end position="298"/>
    </location>
</feature>
<comment type="caution">
    <text evidence="5">The sequence shown here is derived from an EMBL/GenBank/DDBJ whole genome shotgun (WGS) entry which is preliminary data.</text>
</comment>
<accession>A0A5C6CFD6</accession>
<dbReference type="InterPro" id="IPR022655">
    <property type="entry name" value="DUF1553"/>
</dbReference>
<feature type="domain" description="DUF1553" evidence="4">
    <location>
        <begin position="344"/>
        <end position="455"/>
    </location>
</feature>
<name>A0A5C6CFD6_9BACT</name>
<evidence type="ECO:0008006" key="7">
    <source>
        <dbReference type="Google" id="ProtNLM"/>
    </source>
</evidence>
<keyword evidence="2" id="KW-0812">Transmembrane</keyword>
<evidence type="ECO:0000259" key="4">
    <source>
        <dbReference type="Pfam" id="PF07587"/>
    </source>
</evidence>
<keyword evidence="2" id="KW-0472">Membrane</keyword>
<feature type="region of interest" description="Disordered" evidence="1">
    <location>
        <begin position="54"/>
        <end position="86"/>
    </location>
</feature>
<evidence type="ECO:0000313" key="5">
    <source>
        <dbReference type="EMBL" id="TWU22141.1"/>
    </source>
</evidence>
<evidence type="ECO:0000256" key="2">
    <source>
        <dbReference type="SAM" id="Phobius"/>
    </source>
</evidence>
<feature type="compositionally biased region" description="Polar residues" evidence="1">
    <location>
        <begin position="58"/>
        <end position="79"/>
    </location>
</feature>
<dbReference type="Proteomes" id="UP000316304">
    <property type="component" value="Unassembled WGS sequence"/>
</dbReference>
<proteinExistence type="predicted"/>
<dbReference type="AlphaFoldDB" id="A0A5C6CFD6"/>
<protein>
    <recommendedName>
        <fullName evidence="7">DUF1553 domain-containing protein</fullName>
    </recommendedName>
</protein>
<evidence type="ECO:0000313" key="6">
    <source>
        <dbReference type="Proteomes" id="UP000316304"/>
    </source>
</evidence>
<organism evidence="5 6">
    <name type="scientific">Novipirellula galeiformis</name>
    <dbReference type="NCBI Taxonomy" id="2528004"/>
    <lineage>
        <taxon>Bacteria</taxon>
        <taxon>Pseudomonadati</taxon>
        <taxon>Planctomycetota</taxon>
        <taxon>Planctomycetia</taxon>
        <taxon>Pirellulales</taxon>
        <taxon>Pirellulaceae</taxon>
        <taxon>Novipirellula</taxon>
    </lineage>
</organism>
<dbReference type="InterPro" id="IPR011444">
    <property type="entry name" value="DUF1549"/>
</dbReference>
<dbReference type="PANTHER" id="PTHR35889:SF3">
    <property type="entry name" value="F-BOX DOMAIN-CONTAINING PROTEIN"/>
    <property type="match status" value="1"/>
</dbReference>
<keyword evidence="6" id="KW-1185">Reference proteome</keyword>
<reference evidence="5 6" key="1">
    <citation type="submission" date="2019-02" db="EMBL/GenBank/DDBJ databases">
        <title>Deep-cultivation of Planctomycetes and their phenomic and genomic characterization uncovers novel biology.</title>
        <authorList>
            <person name="Wiegand S."/>
            <person name="Jogler M."/>
            <person name="Boedeker C."/>
            <person name="Pinto D."/>
            <person name="Vollmers J."/>
            <person name="Rivas-Marin E."/>
            <person name="Kohn T."/>
            <person name="Peeters S.H."/>
            <person name="Heuer A."/>
            <person name="Rast P."/>
            <person name="Oberbeckmann S."/>
            <person name="Bunk B."/>
            <person name="Jeske O."/>
            <person name="Meyerdierks A."/>
            <person name="Storesund J.E."/>
            <person name="Kallscheuer N."/>
            <person name="Luecker S."/>
            <person name="Lage O.M."/>
            <person name="Pohl T."/>
            <person name="Merkel B.J."/>
            <person name="Hornburger P."/>
            <person name="Mueller R.-W."/>
            <person name="Bruemmer F."/>
            <person name="Labrenz M."/>
            <person name="Spormann A.M."/>
            <person name="Op Den Camp H."/>
            <person name="Overmann J."/>
            <person name="Amann R."/>
            <person name="Jetten M.S.M."/>
            <person name="Mascher T."/>
            <person name="Medema M.H."/>
            <person name="Devos D.P."/>
            <person name="Kaster A.-K."/>
            <person name="Ovreas L."/>
            <person name="Rohde M."/>
            <person name="Galperin M.Y."/>
            <person name="Jogler C."/>
        </authorList>
    </citation>
    <scope>NUCLEOTIDE SEQUENCE [LARGE SCALE GENOMIC DNA]</scope>
    <source>
        <strain evidence="5 6">Pla52o</strain>
    </source>
</reference>
<dbReference type="EMBL" id="SJPT01000005">
    <property type="protein sequence ID" value="TWU22141.1"/>
    <property type="molecule type" value="Genomic_DNA"/>
</dbReference>